<dbReference type="EMBL" id="KJ534576">
    <property type="protein sequence ID" value="AJD07327.1"/>
    <property type="molecule type" value="Genomic_DNA"/>
</dbReference>
<gene>
    <name evidence="1" type="primary">hrcQa</name>
</gene>
<protein>
    <submittedName>
        <fullName evidence="1">Type III secretion component protein HrcQa</fullName>
    </submittedName>
</protein>
<reference evidence="1" key="2">
    <citation type="submission" date="2014-03" db="EMBL/GenBank/DDBJ databases">
        <authorList>
            <person name="Lin Y.-C."/>
            <person name="Hsu C.-C."/>
            <person name="Lin R.-H."/>
            <person name="Hu Y.-M."/>
            <person name="Tsai D.-Y."/>
            <person name="Hou P.-S."/>
            <person name="Huang H.-C."/>
        </authorList>
    </citation>
    <scope>NUCLEOTIDE SEQUENCE</scope>
    <source>
        <strain evidence="1">HL1</strain>
    </source>
</reference>
<dbReference type="AlphaFoldDB" id="A0A0B4UFB0"/>
<reference evidence="1" key="1">
    <citation type="journal article" date="2006" name="Zhi Wu Bing Li Xue Hui Kan">
        <title>Cloning and Characterization of exchangeable Effector Locus of Pseudomonas syringae pv. averrhoi, a New Pathogen on Averrhoa carambola involved in virulence and transposition.</title>
        <authorList>
            <person name="Lin Y.-C."/>
            <person name="Hu Y.-M."/>
            <person name="Hsu S.-T."/>
            <person name="Tzeng K.-C."/>
            <person name="Huang H.-C."/>
        </authorList>
    </citation>
    <scope>NUCLEOTIDE SEQUENCE</scope>
    <source>
        <strain evidence="1">HL1</strain>
    </source>
</reference>
<proteinExistence type="predicted"/>
<organism evidence="1">
    <name type="scientific">Pseudomonas syringae pv. averrhoi</name>
    <dbReference type="NCBI Taxonomy" id="442429"/>
    <lineage>
        <taxon>Bacteria</taxon>
        <taxon>Pseudomonadati</taxon>
        <taxon>Pseudomonadota</taxon>
        <taxon>Gammaproteobacteria</taxon>
        <taxon>Pseudomonadales</taxon>
        <taxon>Pseudomonadaceae</taxon>
        <taxon>Pseudomonas</taxon>
        <taxon>Pseudomonas syringae</taxon>
    </lineage>
</organism>
<evidence type="ECO:0000313" key="1">
    <source>
        <dbReference type="EMBL" id="AJD07327.1"/>
    </source>
</evidence>
<name>A0A0B4UFB0_PSESX</name>
<accession>A0A0B4UFB0</accession>
<sequence>MSALRLRKVDALLAQATRELGAGQSLGFSAAGQDAELTLLPLLADTGEPAGAVWLSTAIGPLLLSDAEALLSLLGDIPFTLGGEQQAWYWQLFNQRLSPTIARLLAPVEPLHNKPQAPTLGCRVQIRRGGEQLHAHLHATPDTLLRLLRSASWQARTRTVDESWSVASPLIIGEMSLTREQIASLRPGDVVLPAHCQFDSAGQGFLSLAGRQWAAQTDQHAQRLFLRLSHEEHRHHEY</sequence>